<sequence length="159" mass="17945">MRTLKNQNGISLFEVLATITIIAIITPIIFGVVTSGQTEYNNQFGNNQQLSKITFTMNAITRGIRCNPDLVESNSPDYIQVVQCDTSVEKYQFDDSDINNKKLILNNSSTLLENINLFEIALDTTNESIKVTILYLDDRGSNKKDRGSNKKYETTIIIR</sequence>
<organism evidence="2 3">
    <name type="scientific">Ureibacillus xyleni</name>
    <dbReference type="NCBI Taxonomy" id="614648"/>
    <lineage>
        <taxon>Bacteria</taxon>
        <taxon>Bacillati</taxon>
        <taxon>Bacillota</taxon>
        <taxon>Bacilli</taxon>
        <taxon>Bacillales</taxon>
        <taxon>Caryophanaceae</taxon>
        <taxon>Ureibacillus</taxon>
    </lineage>
</organism>
<evidence type="ECO:0000313" key="2">
    <source>
        <dbReference type="EMBL" id="SOB93924.1"/>
    </source>
</evidence>
<dbReference type="EMBL" id="OBMQ01000001">
    <property type="protein sequence ID" value="SOB93924.1"/>
    <property type="molecule type" value="Genomic_DNA"/>
</dbReference>
<dbReference type="RefSeq" id="WP_097072261.1">
    <property type="nucleotide sequence ID" value="NZ_OBMQ01000001.1"/>
</dbReference>
<dbReference type="Proteomes" id="UP000219636">
    <property type="component" value="Unassembled WGS sequence"/>
</dbReference>
<feature type="transmembrane region" description="Helical" evidence="1">
    <location>
        <begin position="12"/>
        <end position="33"/>
    </location>
</feature>
<keyword evidence="1" id="KW-1133">Transmembrane helix</keyword>
<keyword evidence="3" id="KW-1185">Reference proteome</keyword>
<dbReference type="AlphaFoldDB" id="A0A285RJ75"/>
<reference evidence="3" key="1">
    <citation type="submission" date="2017-08" db="EMBL/GenBank/DDBJ databases">
        <authorList>
            <person name="Varghese N."/>
            <person name="Submissions S."/>
        </authorList>
    </citation>
    <scope>NUCLEOTIDE SEQUENCE [LARGE SCALE GENOMIC DNA]</scope>
    <source>
        <strain evidence="3">JC22</strain>
    </source>
</reference>
<gene>
    <name evidence="2" type="ORF">SAMN05880501_101722</name>
</gene>
<keyword evidence="1" id="KW-0472">Membrane</keyword>
<protein>
    <recommendedName>
        <fullName evidence="4">Prepilin-type N-terminal cleavage/methylation domain-containing protein</fullName>
    </recommendedName>
</protein>
<accession>A0A285RJ75</accession>
<evidence type="ECO:0000256" key="1">
    <source>
        <dbReference type="SAM" id="Phobius"/>
    </source>
</evidence>
<evidence type="ECO:0000313" key="3">
    <source>
        <dbReference type="Proteomes" id="UP000219636"/>
    </source>
</evidence>
<keyword evidence="1" id="KW-0812">Transmembrane</keyword>
<name>A0A285RJ75_9BACL</name>
<proteinExistence type="predicted"/>
<evidence type="ECO:0008006" key="4">
    <source>
        <dbReference type="Google" id="ProtNLM"/>
    </source>
</evidence>